<proteinExistence type="predicted"/>
<accession>A0AAD8KIC7</accession>
<sequence length="183" mass="20124">MVLTLPFFIVIKRGELIVELGEGVLLVAEEKGPGGKSDYAQLDQCELDQPLPKRIWAVCYQYPKGHDLSILDILTAVFYCCKKMVIQLYCQSVNASLRIVVLNRPIVLNVLQTWSKKLNSCISSGAIIISQPFNTKTKIDGEDGCEFIVGLADNIGLESSCASRIVVAAAAPTHSWLLQAWVL</sequence>
<comment type="caution">
    <text evidence="1">The sequence shown here is derived from an EMBL/GenBank/DDBJ whole genome shotgun (WGS) entry which is preliminary data.</text>
</comment>
<evidence type="ECO:0000313" key="2">
    <source>
        <dbReference type="Proteomes" id="UP001229421"/>
    </source>
</evidence>
<name>A0AAD8KIC7_TARER</name>
<evidence type="ECO:0000313" key="1">
    <source>
        <dbReference type="EMBL" id="KAK1422018.1"/>
    </source>
</evidence>
<dbReference type="PANTHER" id="PTHR35830:SF1">
    <property type="entry name" value="OS05G0299200 PROTEIN"/>
    <property type="match status" value="1"/>
</dbReference>
<protein>
    <submittedName>
        <fullName evidence="1">Uncharacterized protein</fullName>
    </submittedName>
</protein>
<dbReference type="AlphaFoldDB" id="A0AAD8KIC7"/>
<reference evidence="1" key="1">
    <citation type="journal article" date="2023" name="bioRxiv">
        <title>Improved chromosome-level genome assembly for marigold (Tagetes erecta).</title>
        <authorList>
            <person name="Jiang F."/>
            <person name="Yuan L."/>
            <person name="Wang S."/>
            <person name="Wang H."/>
            <person name="Xu D."/>
            <person name="Wang A."/>
            <person name="Fan W."/>
        </authorList>
    </citation>
    <scope>NUCLEOTIDE SEQUENCE</scope>
    <source>
        <strain evidence="1">WSJ</strain>
        <tissue evidence="1">Leaf</tissue>
    </source>
</reference>
<dbReference type="PANTHER" id="PTHR35830">
    <property type="entry name" value="OS05G0299200 PROTEIN"/>
    <property type="match status" value="1"/>
</dbReference>
<dbReference type="EMBL" id="JAUHHV010000006">
    <property type="protein sequence ID" value="KAK1422018.1"/>
    <property type="molecule type" value="Genomic_DNA"/>
</dbReference>
<keyword evidence="2" id="KW-1185">Reference proteome</keyword>
<organism evidence="1 2">
    <name type="scientific">Tagetes erecta</name>
    <name type="common">African marigold</name>
    <dbReference type="NCBI Taxonomy" id="13708"/>
    <lineage>
        <taxon>Eukaryota</taxon>
        <taxon>Viridiplantae</taxon>
        <taxon>Streptophyta</taxon>
        <taxon>Embryophyta</taxon>
        <taxon>Tracheophyta</taxon>
        <taxon>Spermatophyta</taxon>
        <taxon>Magnoliopsida</taxon>
        <taxon>eudicotyledons</taxon>
        <taxon>Gunneridae</taxon>
        <taxon>Pentapetalae</taxon>
        <taxon>asterids</taxon>
        <taxon>campanulids</taxon>
        <taxon>Asterales</taxon>
        <taxon>Asteraceae</taxon>
        <taxon>Asteroideae</taxon>
        <taxon>Heliantheae alliance</taxon>
        <taxon>Tageteae</taxon>
        <taxon>Tagetes</taxon>
    </lineage>
</organism>
<gene>
    <name evidence="1" type="ORF">QVD17_24854</name>
</gene>
<dbReference type="Proteomes" id="UP001229421">
    <property type="component" value="Unassembled WGS sequence"/>
</dbReference>